<dbReference type="SUPFAM" id="SSF52047">
    <property type="entry name" value="RNI-like"/>
    <property type="match status" value="1"/>
</dbReference>
<evidence type="ECO:0000313" key="2">
    <source>
        <dbReference type="Proteomes" id="UP000736335"/>
    </source>
</evidence>
<organism evidence="1 2">
    <name type="scientific">Thelephora terrestris</name>
    <dbReference type="NCBI Taxonomy" id="56493"/>
    <lineage>
        <taxon>Eukaryota</taxon>
        <taxon>Fungi</taxon>
        <taxon>Dikarya</taxon>
        <taxon>Basidiomycota</taxon>
        <taxon>Agaricomycotina</taxon>
        <taxon>Agaricomycetes</taxon>
        <taxon>Thelephorales</taxon>
        <taxon>Thelephoraceae</taxon>
        <taxon>Thelephora</taxon>
    </lineage>
</organism>
<dbReference type="Proteomes" id="UP000736335">
    <property type="component" value="Unassembled WGS sequence"/>
</dbReference>
<evidence type="ECO:0008006" key="3">
    <source>
        <dbReference type="Google" id="ProtNLM"/>
    </source>
</evidence>
<keyword evidence="2" id="KW-1185">Reference proteome</keyword>
<dbReference type="InterPro" id="IPR032675">
    <property type="entry name" value="LRR_dom_sf"/>
</dbReference>
<comment type="caution">
    <text evidence="1">The sequence shown here is derived from an EMBL/GenBank/DDBJ whole genome shotgun (WGS) entry which is preliminary data.</text>
</comment>
<proteinExistence type="predicted"/>
<reference evidence="1" key="2">
    <citation type="submission" date="2020-11" db="EMBL/GenBank/DDBJ databases">
        <authorList>
            <consortium name="DOE Joint Genome Institute"/>
            <person name="Kuo A."/>
            <person name="Miyauchi S."/>
            <person name="Kiss E."/>
            <person name="Drula E."/>
            <person name="Kohler A."/>
            <person name="Sanchez-Garcia M."/>
            <person name="Andreopoulos B."/>
            <person name="Barry K.W."/>
            <person name="Bonito G."/>
            <person name="Buee M."/>
            <person name="Carver A."/>
            <person name="Chen C."/>
            <person name="Cichocki N."/>
            <person name="Clum A."/>
            <person name="Culley D."/>
            <person name="Crous P.W."/>
            <person name="Fauchery L."/>
            <person name="Girlanda M."/>
            <person name="Hayes R."/>
            <person name="Keri Z."/>
            <person name="Labutti K."/>
            <person name="Lipzen A."/>
            <person name="Lombard V."/>
            <person name="Magnuson J."/>
            <person name="Maillard F."/>
            <person name="Morin E."/>
            <person name="Murat C."/>
            <person name="Nolan M."/>
            <person name="Ohm R."/>
            <person name="Pangilinan J."/>
            <person name="Pereira M."/>
            <person name="Perotto S."/>
            <person name="Peter M."/>
            <person name="Riley R."/>
            <person name="Sitrit Y."/>
            <person name="Stielow B."/>
            <person name="Szollosi G."/>
            <person name="Zifcakova L."/>
            <person name="Stursova M."/>
            <person name="Spatafora J.W."/>
            <person name="Tedersoo L."/>
            <person name="Vaario L.-M."/>
            <person name="Yamada A."/>
            <person name="Yan M."/>
            <person name="Wang P."/>
            <person name="Xu J."/>
            <person name="Bruns T."/>
            <person name="Baldrian P."/>
            <person name="Vilgalys R."/>
            <person name="Henrissat B."/>
            <person name="Grigoriev I.V."/>
            <person name="Hibbett D."/>
            <person name="Nagy L.G."/>
            <person name="Martin F.M."/>
        </authorList>
    </citation>
    <scope>NUCLEOTIDE SEQUENCE</scope>
    <source>
        <strain evidence="1">UH-Tt-Lm1</strain>
    </source>
</reference>
<dbReference type="Gene3D" id="3.80.10.10">
    <property type="entry name" value="Ribonuclease Inhibitor"/>
    <property type="match status" value="1"/>
</dbReference>
<sequence>MVVPPLPQEIVDEIIDNFTGDTQTLRACSLVSTDWVDRTRHHLFVHLKLQSLYDFQSWFGAGLGRSTHHVRSLILAQDGESKWIIPDILATILNDFVSFPNVRSLTLAGLDFTLFDERSLSQFFGHFSEHLTSLSVGRSTVSPDTLLYFVCMFPKLDNLKLDNLALAKSTISLPRPVVTPRFRGKLTLMDIKSDGTPMTAPFVDPPLPMAFEELCVENCRFETPKSLKDLFIACQRTVKTAKVARIYLDDTSETPLIDLSPFKSLEEVTLSLVHLRKPSHWIEKILRTATSIRIRKVTFDADFPSISTEIDSEINIRAWAGLDALFLKMADKLDGTGEKLEIVFNALVPNVFGEFRTVVPGRFLEKCRAKATVRFEHI</sequence>
<gene>
    <name evidence="1" type="ORF">BJ322DRAFT_542685</name>
</gene>
<protein>
    <recommendedName>
        <fullName evidence="3">F-box domain-containing protein</fullName>
    </recommendedName>
</protein>
<accession>A0A9P6HKZ9</accession>
<reference evidence="1" key="1">
    <citation type="journal article" date="2020" name="Nat. Commun.">
        <title>Large-scale genome sequencing of mycorrhizal fungi provides insights into the early evolution of symbiotic traits.</title>
        <authorList>
            <person name="Miyauchi S."/>
            <person name="Kiss E."/>
            <person name="Kuo A."/>
            <person name="Drula E."/>
            <person name="Kohler A."/>
            <person name="Sanchez-Garcia M."/>
            <person name="Morin E."/>
            <person name="Andreopoulos B."/>
            <person name="Barry K.W."/>
            <person name="Bonito G."/>
            <person name="Buee M."/>
            <person name="Carver A."/>
            <person name="Chen C."/>
            <person name="Cichocki N."/>
            <person name="Clum A."/>
            <person name="Culley D."/>
            <person name="Crous P.W."/>
            <person name="Fauchery L."/>
            <person name="Girlanda M."/>
            <person name="Hayes R.D."/>
            <person name="Keri Z."/>
            <person name="LaButti K."/>
            <person name="Lipzen A."/>
            <person name="Lombard V."/>
            <person name="Magnuson J."/>
            <person name="Maillard F."/>
            <person name="Murat C."/>
            <person name="Nolan M."/>
            <person name="Ohm R.A."/>
            <person name="Pangilinan J."/>
            <person name="Pereira M.F."/>
            <person name="Perotto S."/>
            <person name="Peter M."/>
            <person name="Pfister S."/>
            <person name="Riley R."/>
            <person name="Sitrit Y."/>
            <person name="Stielow J.B."/>
            <person name="Szollosi G."/>
            <person name="Zifcakova L."/>
            <person name="Stursova M."/>
            <person name="Spatafora J.W."/>
            <person name="Tedersoo L."/>
            <person name="Vaario L.M."/>
            <person name="Yamada A."/>
            <person name="Yan M."/>
            <person name="Wang P."/>
            <person name="Xu J."/>
            <person name="Bruns T."/>
            <person name="Baldrian P."/>
            <person name="Vilgalys R."/>
            <person name="Dunand C."/>
            <person name="Henrissat B."/>
            <person name="Grigoriev I.V."/>
            <person name="Hibbett D."/>
            <person name="Nagy L.G."/>
            <person name="Martin F.M."/>
        </authorList>
    </citation>
    <scope>NUCLEOTIDE SEQUENCE</scope>
    <source>
        <strain evidence="1">UH-Tt-Lm1</strain>
    </source>
</reference>
<dbReference type="OrthoDB" id="2788229at2759"/>
<dbReference type="EMBL" id="WIUZ02000003">
    <property type="protein sequence ID" value="KAF9789557.1"/>
    <property type="molecule type" value="Genomic_DNA"/>
</dbReference>
<name>A0A9P6HKZ9_9AGAM</name>
<evidence type="ECO:0000313" key="1">
    <source>
        <dbReference type="EMBL" id="KAF9789557.1"/>
    </source>
</evidence>
<dbReference type="AlphaFoldDB" id="A0A9P6HKZ9"/>